<accession>A0A1I2PLH6</accession>
<organism evidence="4 5">
    <name type="scientific">Ligilactobacillus ruminis DSM 20403 = NBRC 102161</name>
    <dbReference type="NCBI Taxonomy" id="1423798"/>
    <lineage>
        <taxon>Bacteria</taxon>
        <taxon>Bacillati</taxon>
        <taxon>Bacillota</taxon>
        <taxon>Bacilli</taxon>
        <taxon>Lactobacillales</taxon>
        <taxon>Lactobacillaceae</taxon>
        <taxon>Ligilactobacillus</taxon>
    </lineage>
</organism>
<dbReference type="PANTHER" id="PTHR45586:SF15">
    <property type="entry name" value="TPR REPEAT-CONTAINING PROTEIN YPIA"/>
    <property type="match status" value="1"/>
</dbReference>
<name>A0A1I2PLH6_9LACO</name>
<gene>
    <name evidence="4" type="ORF">SAMN02910432_00174</name>
</gene>
<dbReference type="AlphaFoldDB" id="A0A1I2PLH6"/>
<evidence type="ECO:0000313" key="4">
    <source>
        <dbReference type="EMBL" id="SFG17065.1"/>
    </source>
</evidence>
<evidence type="ECO:0000256" key="1">
    <source>
        <dbReference type="ARBA" id="ARBA00022737"/>
    </source>
</evidence>
<dbReference type="SUPFAM" id="SSF48452">
    <property type="entry name" value="TPR-like"/>
    <property type="match status" value="2"/>
</dbReference>
<dbReference type="InterPro" id="IPR011990">
    <property type="entry name" value="TPR-like_helical_dom_sf"/>
</dbReference>
<dbReference type="Gene3D" id="1.25.40.10">
    <property type="entry name" value="Tetratricopeptide repeat domain"/>
    <property type="match status" value="2"/>
</dbReference>
<evidence type="ECO:0000256" key="2">
    <source>
        <dbReference type="ARBA" id="ARBA00022803"/>
    </source>
</evidence>
<dbReference type="RefSeq" id="WP_046922152.1">
    <property type="nucleotide sequence ID" value="NZ_AYYL01000025.1"/>
</dbReference>
<evidence type="ECO:0000313" key="5">
    <source>
        <dbReference type="Proteomes" id="UP000182635"/>
    </source>
</evidence>
<reference evidence="5" key="1">
    <citation type="submission" date="2016-10" db="EMBL/GenBank/DDBJ databases">
        <authorList>
            <person name="Varghese N."/>
            <person name="Submissions S."/>
        </authorList>
    </citation>
    <scope>NUCLEOTIDE SEQUENCE [LARGE SCALE GENOMIC DNA]</scope>
    <source>
        <strain evidence="5">DSM 20403</strain>
    </source>
</reference>
<dbReference type="Pfam" id="PF25058">
    <property type="entry name" value="ARM_TT21"/>
    <property type="match status" value="1"/>
</dbReference>
<dbReference type="Proteomes" id="UP000182635">
    <property type="component" value="Unassembled WGS sequence"/>
</dbReference>
<dbReference type="EMBL" id="FOPI01000004">
    <property type="protein sequence ID" value="SFG17065.1"/>
    <property type="molecule type" value="Genomic_DNA"/>
</dbReference>
<proteinExistence type="predicted"/>
<feature type="repeat" description="TPR" evidence="3">
    <location>
        <begin position="204"/>
        <end position="237"/>
    </location>
</feature>
<dbReference type="OrthoDB" id="2080803at2"/>
<dbReference type="Pfam" id="PF13429">
    <property type="entry name" value="TPR_15"/>
    <property type="match status" value="1"/>
</dbReference>
<keyword evidence="1" id="KW-0677">Repeat</keyword>
<dbReference type="PROSITE" id="PS50005">
    <property type="entry name" value="TPR"/>
    <property type="match status" value="1"/>
</dbReference>
<evidence type="ECO:0000256" key="3">
    <source>
        <dbReference type="PROSITE-ProRule" id="PRU00339"/>
    </source>
</evidence>
<dbReference type="InterPro" id="IPR019734">
    <property type="entry name" value="TPR_rpt"/>
</dbReference>
<protein>
    <submittedName>
        <fullName evidence="4">Tetratricopeptide repeat-containing protein</fullName>
    </submittedName>
</protein>
<dbReference type="PANTHER" id="PTHR45586">
    <property type="entry name" value="TPR REPEAT-CONTAINING PROTEIN PA4667"/>
    <property type="match status" value="1"/>
</dbReference>
<dbReference type="InterPro" id="IPR051012">
    <property type="entry name" value="CellSynth/LPSAsmb/PSIAsmb"/>
</dbReference>
<keyword evidence="2 3" id="KW-0802">TPR repeat</keyword>
<sequence length="419" mass="48048">MTHSEKMLELLEKGQLEEAKKEFGWALRKDDDQMIYSLAEELYSLGFSKQSKRAYEKLLERYPDEDGIKTALADIEISDGNDDRALELLAQITPDSDSYLEALLVSADLYQTQGMFDVSEQKLLEARRLAPDETVILFGLAELYFNVKEYRKAARCYLDLVKSGVLEFSKVNLVSRLGLSYAGFGKLETALGYLEQIPEEELDSDTRFQLAFIQFQQKDFENAQKNFEKLRDTNPDYSTLYPYLTAIYEHDGNLAQALRTAQEGLGVDEFNMALYEKAAELSAKCGEPKKALEYLKHANEIDPEDLNVVLKLSRLLVESGLHEENIELVNKYLENDEADPELCWNLGKSCASLDKYDEALRYYLAAERELGENPEFLKDAAYFYRNAGERKRALACAKKALETFSEDYELEMLKEELEF</sequence>
<dbReference type="SMART" id="SM00028">
    <property type="entry name" value="TPR"/>
    <property type="match status" value="7"/>
</dbReference>